<evidence type="ECO:0000313" key="9">
    <source>
        <dbReference type="Proteomes" id="UP001342314"/>
    </source>
</evidence>
<evidence type="ECO:0008006" key="10">
    <source>
        <dbReference type="Google" id="ProtNLM"/>
    </source>
</evidence>
<dbReference type="GO" id="GO:0006364">
    <property type="term" value="P:rRNA processing"/>
    <property type="evidence" value="ECO:0007669"/>
    <property type="project" value="UniProtKB-KW"/>
</dbReference>
<comment type="subcellular location">
    <subcellularLocation>
        <location evidence="2">Nucleus</location>
        <location evidence="2">Nucleolus</location>
    </subcellularLocation>
</comment>
<dbReference type="Proteomes" id="UP001342314">
    <property type="component" value="Unassembled WGS sequence"/>
</dbReference>
<feature type="compositionally biased region" description="Basic and acidic residues" evidence="7">
    <location>
        <begin position="304"/>
        <end position="314"/>
    </location>
</feature>
<protein>
    <recommendedName>
        <fullName evidence="10">U3 small nucleolar RNA-associated protein 11</fullName>
    </recommendedName>
</protein>
<gene>
    <name evidence="8" type="ORF">Rhopal_002697-T1</name>
</gene>
<organism evidence="8 9">
    <name type="scientific">Rhodotorula paludigena</name>
    <dbReference type="NCBI Taxonomy" id="86838"/>
    <lineage>
        <taxon>Eukaryota</taxon>
        <taxon>Fungi</taxon>
        <taxon>Dikarya</taxon>
        <taxon>Basidiomycota</taxon>
        <taxon>Pucciniomycotina</taxon>
        <taxon>Microbotryomycetes</taxon>
        <taxon>Sporidiobolales</taxon>
        <taxon>Sporidiobolaceae</taxon>
        <taxon>Rhodotorula</taxon>
    </lineage>
</organism>
<feature type="compositionally biased region" description="Low complexity" evidence="7">
    <location>
        <begin position="202"/>
        <end position="225"/>
    </location>
</feature>
<evidence type="ECO:0000256" key="6">
    <source>
        <dbReference type="SAM" id="Coils"/>
    </source>
</evidence>
<keyword evidence="4" id="KW-0698">rRNA processing</keyword>
<dbReference type="PANTHER" id="PTHR12838">
    <property type="entry name" value="U3 SMALL NUCLEOLAR RNA-ASSOCIATED PROTEIN 11"/>
    <property type="match status" value="1"/>
</dbReference>
<feature type="region of interest" description="Disordered" evidence="7">
    <location>
        <begin position="301"/>
        <end position="345"/>
    </location>
</feature>
<dbReference type="EMBL" id="BQKY01000005">
    <property type="protein sequence ID" value="GJN89710.1"/>
    <property type="molecule type" value="Genomic_DNA"/>
</dbReference>
<feature type="coiled-coil region" evidence="6">
    <location>
        <begin position="264"/>
        <end position="291"/>
    </location>
</feature>
<dbReference type="PANTHER" id="PTHR12838:SF0">
    <property type="entry name" value="U3 SMALL NUCLEOLAR RNA-ASSOCIATED PROTEIN 11-RELATED"/>
    <property type="match status" value="1"/>
</dbReference>
<evidence type="ECO:0000256" key="3">
    <source>
        <dbReference type="ARBA" id="ARBA00008105"/>
    </source>
</evidence>
<dbReference type="InterPro" id="IPR007144">
    <property type="entry name" value="SSU_processome_Utp11"/>
</dbReference>
<comment type="function">
    <text evidence="1">Involved in nucleolar processing of pre-18S ribosomal RNA.</text>
</comment>
<comment type="similarity">
    <text evidence="3">Belongs to the UTP11 family.</text>
</comment>
<feature type="compositionally biased region" description="Basic and acidic residues" evidence="7">
    <location>
        <begin position="7"/>
        <end position="18"/>
    </location>
</feature>
<comment type="caution">
    <text evidence="8">The sequence shown here is derived from an EMBL/GenBank/DDBJ whole genome shotgun (WGS) entry which is preliminary data.</text>
</comment>
<feature type="region of interest" description="Disordered" evidence="7">
    <location>
        <begin position="186"/>
        <end position="242"/>
    </location>
</feature>
<evidence type="ECO:0000256" key="2">
    <source>
        <dbReference type="ARBA" id="ARBA00004604"/>
    </source>
</evidence>
<evidence type="ECO:0000313" key="8">
    <source>
        <dbReference type="EMBL" id="GJN89710.1"/>
    </source>
</evidence>
<dbReference type="GO" id="GO:0032040">
    <property type="term" value="C:small-subunit processome"/>
    <property type="evidence" value="ECO:0007669"/>
    <property type="project" value="InterPro"/>
</dbReference>
<proteinExistence type="inferred from homology"/>
<keyword evidence="5" id="KW-0539">Nucleus</keyword>
<feature type="region of interest" description="Disordered" evidence="7">
    <location>
        <begin position="138"/>
        <end position="172"/>
    </location>
</feature>
<evidence type="ECO:0000256" key="1">
    <source>
        <dbReference type="ARBA" id="ARBA00004099"/>
    </source>
</evidence>
<keyword evidence="9" id="KW-1185">Reference proteome</keyword>
<evidence type="ECO:0000256" key="5">
    <source>
        <dbReference type="ARBA" id="ARBA00023242"/>
    </source>
</evidence>
<keyword evidence="6" id="KW-0175">Coiled coil</keyword>
<sequence length="363" mass="40115">MVAGKLDLQKRQHRERSQPLHRQKLGLLEKHADYVKRARDFHSKEDRIQKLREKASMRNKDEFYFGMIRSKTKDIGHVQNGVHVQSRGNEPLPTDLVKVLKTQDSTYIRMHAKMEQGRVDRLEEQLASLVDLALPAAAKGKKAAAGDGEEDYDDWDMYSDDEPEASTSAKRNHIVFTDNVDAVRSGSTSSLLRKRSTPTALPSDAPVASTSSASSGASTTPTAAAHVPRTRKGKSRAAQQDALSSAAELSSVSADVASSAAAHRASLERELAARRERLVQLRRAARELELQRALMGRGAKSQVVRHEGDRKAGENEWWAAGEKGAGKGKARREAEEREGALPMADEGVTTGARVWKWKAQRKR</sequence>
<dbReference type="Pfam" id="PF03998">
    <property type="entry name" value="Utp11"/>
    <property type="match status" value="1"/>
</dbReference>
<accession>A0AAV5GIQ2</accession>
<feature type="region of interest" description="Disordered" evidence="7">
    <location>
        <begin position="1"/>
        <end position="21"/>
    </location>
</feature>
<dbReference type="AlphaFoldDB" id="A0AAV5GIQ2"/>
<reference evidence="8 9" key="1">
    <citation type="submission" date="2021-12" db="EMBL/GenBank/DDBJ databases">
        <title>High titer production of polyol ester of fatty acids by Rhodotorula paludigena BS15 towards product separation-free biomass refinery.</title>
        <authorList>
            <person name="Mano J."/>
            <person name="Ono H."/>
            <person name="Tanaka T."/>
            <person name="Naito K."/>
            <person name="Sushida H."/>
            <person name="Ike M."/>
            <person name="Tokuyasu K."/>
            <person name="Kitaoka M."/>
        </authorList>
    </citation>
    <scope>NUCLEOTIDE SEQUENCE [LARGE SCALE GENOMIC DNA]</scope>
    <source>
        <strain evidence="8 9">BS15</strain>
    </source>
</reference>
<feature type="compositionally biased region" description="Acidic residues" evidence="7">
    <location>
        <begin position="147"/>
        <end position="164"/>
    </location>
</feature>
<name>A0AAV5GIQ2_9BASI</name>
<evidence type="ECO:0000256" key="7">
    <source>
        <dbReference type="SAM" id="MobiDB-lite"/>
    </source>
</evidence>
<evidence type="ECO:0000256" key="4">
    <source>
        <dbReference type="ARBA" id="ARBA00022552"/>
    </source>
</evidence>